<comment type="caution">
    <text evidence="4">The sequence shown here is derived from an EMBL/GenBank/DDBJ whole genome shotgun (WGS) entry which is preliminary data.</text>
</comment>
<organism evidence="4 5">
    <name type="scientific">Thermosediminibacter litoriperuensis</name>
    <dbReference type="NCBI Taxonomy" id="291989"/>
    <lineage>
        <taxon>Bacteria</taxon>
        <taxon>Bacillati</taxon>
        <taxon>Bacillota</taxon>
        <taxon>Clostridia</taxon>
        <taxon>Thermosediminibacterales</taxon>
        <taxon>Thermosediminibacteraceae</taxon>
        <taxon>Thermosediminibacter</taxon>
    </lineage>
</organism>
<feature type="transmembrane region" description="Helical" evidence="1">
    <location>
        <begin position="139"/>
        <end position="163"/>
    </location>
</feature>
<dbReference type="OrthoDB" id="1727334at2"/>
<gene>
    <name evidence="4" type="ORF">LZ11_00312</name>
</gene>
<feature type="domain" description="DUF8173" evidence="3">
    <location>
        <begin position="138"/>
        <end position="274"/>
    </location>
</feature>
<name>A0A5S5B0U8_9FIRM</name>
<reference evidence="4 5" key="1">
    <citation type="submission" date="2019-07" db="EMBL/GenBank/DDBJ databases">
        <title>Genomic Encyclopedia of Type Strains, Phase I: the one thousand microbial genomes (KMG-I) project.</title>
        <authorList>
            <person name="Kyrpides N."/>
        </authorList>
    </citation>
    <scope>NUCLEOTIDE SEQUENCE [LARGE SCALE GENOMIC DNA]</scope>
    <source>
        <strain evidence="4 5">DSM 16647</strain>
    </source>
</reference>
<dbReference type="InterPro" id="IPR058486">
    <property type="entry name" value="DUF8173"/>
</dbReference>
<dbReference type="RefSeq" id="WP_148865981.1">
    <property type="nucleotide sequence ID" value="NZ_VNHO01000002.1"/>
</dbReference>
<dbReference type="AlphaFoldDB" id="A0A5S5B0U8"/>
<dbReference type="InterPro" id="IPR011004">
    <property type="entry name" value="Trimer_LpxA-like_sf"/>
</dbReference>
<feature type="transmembrane region" description="Helical" evidence="1">
    <location>
        <begin position="205"/>
        <end position="225"/>
    </location>
</feature>
<accession>A0A5S5B0U8</accession>
<keyword evidence="1" id="KW-0812">Transmembrane</keyword>
<evidence type="ECO:0000313" key="5">
    <source>
        <dbReference type="Proteomes" id="UP000322294"/>
    </source>
</evidence>
<dbReference type="EMBL" id="VNHO01000002">
    <property type="protein sequence ID" value="TYP58856.1"/>
    <property type="molecule type" value="Genomic_DNA"/>
</dbReference>
<keyword evidence="1" id="KW-1133">Transmembrane helix</keyword>
<dbReference type="SUPFAM" id="SSF51161">
    <property type="entry name" value="Trimeric LpxA-like enzymes"/>
    <property type="match status" value="1"/>
</dbReference>
<feature type="transmembrane region" description="Helical" evidence="1">
    <location>
        <begin position="237"/>
        <end position="255"/>
    </location>
</feature>
<feature type="chain" id="PRO_5024312568" description="DUF8173 domain-containing protein" evidence="2">
    <location>
        <begin position="22"/>
        <end position="284"/>
    </location>
</feature>
<protein>
    <recommendedName>
        <fullName evidence="3">DUF8173 domain-containing protein</fullName>
    </recommendedName>
</protein>
<feature type="transmembrane region" description="Helical" evidence="1">
    <location>
        <begin position="175"/>
        <end position="199"/>
    </location>
</feature>
<evidence type="ECO:0000256" key="1">
    <source>
        <dbReference type="SAM" id="Phobius"/>
    </source>
</evidence>
<keyword evidence="5" id="KW-1185">Reference proteome</keyword>
<keyword evidence="1" id="KW-0472">Membrane</keyword>
<proteinExistence type="predicted"/>
<evidence type="ECO:0000313" key="4">
    <source>
        <dbReference type="EMBL" id="TYP58856.1"/>
    </source>
</evidence>
<keyword evidence="2" id="KW-0732">Signal</keyword>
<sequence>MKRFLILLLAALFLLPAFALANGGDMVQLGGDVVIGPGQVLDGDAVAIMGSVIVNGKVLGDAVAVMGDVVVNGTVEGGVTAVGGRVVIGENGRVLGKISQVGAAGSIGEMLRNLGKYQFYRNDGMVGRPFMPRFAVFNLVRFLGIAALGALTVVLFPNSVLIAAEAVDKGTGRKFLIGLALLLLMPVVAVLLALTLIGIPLIPVAILLMAAAGFFGYLGISVFLGRKLNDHLRVNSGLFTEYILGALVLWLVQLIPFAGRIISLAVLILSLGITTETRFGTKQA</sequence>
<evidence type="ECO:0000256" key="2">
    <source>
        <dbReference type="SAM" id="SignalP"/>
    </source>
</evidence>
<dbReference type="Pfam" id="PF26514">
    <property type="entry name" value="DUF8173"/>
    <property type="match status" value="1"/>
</dbReference>
<feature type="signal peptide" evidence="2">
    <location>
        <begin position="1"/>
        <end position="21"/>
    </location>
</feature>
<evidence type="ECO:0000259" key="3">
    <source>
        <dbReference type="Pfam" id="PF26514"/>
    </source>
</evidence>
<dbReference type="Proteomes" id="UP000322294">
    <property type="component" value="Unassembled WGS sequence"/>
</dbReference>
<feature type="transmembrane region" description="Helical" evidence="1">
    <location>
        <begin position="261"/>
        <end position="279"/>
    </location>
</feature>